<name>A0A0B1S532_OESDE</name>
<keyword evidence="6" id="KW-0804">Transcription</keyword>
<dbReference type="OrthoDB" id="20828at2759"/>
<evidence type="ECO:0000259" key="8">
    <source>
        <dbReference type="Pfam" id="PF12145"/>
    </source>
</evidence>
<sequence>MVIDAPGAFIWNKFKAHPQFNPKLVNVCLDVIGVLDSTDVLEADIIPTLTRQIFEVRSDKWEEEVAIRIKLMLQWAVTAEREGSHRAVIVAKIIHQQVRNQRSYAFGSFHLQDLILDYLNTEAPTPGSKFYDQEFASLIILLNELSRFRLFDHNSFVKEMIKTGELDYRYPLMTPVKSKNEAAGTVTSNEFEELSPDELADSKREKKSEHVFLNDPMPINHRILIQMPLRQDEEHRNEVNQRILLLYGMSDARENHIMEMKKIARGICKIWQKKIYVQFECDKAPFWKQSISAERVSDTLKPFRSQTYYDQTVICDWCAESFSKMIHDFVQGNSLKMPTSEGLDILCGMFEMAQNIFGIFEMCATITALLPYVEKVVRSLAADVIPGSISGQLGYVFIAYMSRHWFYFLHSGIAPTITNLLYRVIEPMIRAYDYPMTSWGRTIAAFVYHSKKQLKKSKLSNIKLYGARENFRSVFNHGSCSCNGREKYNSLFFKDVFEKKLRFFSYHEYKKRLPSLDQLHNRYSFVINSFVAAKDCKRDYDRLSDLATFCGHISAQIPSLGDDWVCLELSLSTDFSARAYCICLILCDVTGRVQIAAIKVLCLPESSETLGYSELLAYVDVPSQTNVLVMGGTRYDCEPGAFLALLILAQISCATDEPFQMPEEYAGEAPSNKLLPRSANELILSMVHWCEMDKVLFPMLSSISILVDTLRERMKDMHLESNRLVDSTNYDHKHLIAVLETLQRVICEEDWVTIKMFRIAETKRMEAFNHERLKQNCIGQQLLRLGLRRKSERDIITELNSYSENSKVDLIRKLLTSLNMWNMRASLFELMLMINEVSTRLCYTL</sequence>
<keyword evidence="5" id="KW-0010">Activator</keyword>
<evidence type="ECO:0000256" key="7">
    <source>
        <dbReference type="ARBA" id="ARBA00023242"/>
    </source>
</evidence>
<protein>
    <recommendedName>
        <fullName evidence="8">Mediator complex subunit Med12 LCEWAV-domain domain-containing protein</fullName>
    </recommendedName>
</protein>
<comment type="subcellular location">
    <subcellularLocation>
        <location evidence="1">Nucleus</location>
    </subcellularLocation>
</comment>
<evidence type="ECO:0000313" key="9">
    <source>
        <dbReference type="EMBL" id="KHJ80463.1"/>
    </source>
</evidence>
<keyword evidence="7" id="KW-0539">Nucleus</keyword>
<dbReference type="Pfam" id="PF12145">
    <property type="entry name" value="Med12-LCEWAV"/>
    <property type="match status" value="1"/>
</dbReference>
<keyword evidence="4" id="KW-0805">Transcription regulation</keyword>
<evidence type="ECO:0000313" key="10">
    <source>
        <dbReference type="Proteomes" id="UP000053660"/>
    </source>
</evidence>
<evidence type="ECO:0000256" key="5">
    <source>
        <dbReference type="ARBA" id="ARBA00023159"/>
    </source>
</evidence>
<dbReference type="GO" id="GO:0005634">
    <property type="term" value="C:nucleus"/>
    <property type="evidence" value="ECO:0007669"/>
    <property type="project" value="UniProtKB-SubCell"/>
</dbReference>
<dbReference type="InterPro" id="IPR021990">
    <property type="entry name" value="Mediator_Med12_LCEWAV"/>
</dbReference>
<evidence type="ECO:0000256" key="3">
    <source>
        <dbReference type="ARBA" id="ARBA00022491"/>
    </source>
</evidence>
<dbReference type="AlphaFoldDB" id="A0A0B1S532"/>
<proteinExistence type="inferred from homology"/>
<reference evidence="9 10" key="1">
    <citation type="submission" date="2014-03" db="EMBL/GenBank/DDBJ databases">
        <title>Draft genome of the hookworm Oesophagostomum dentatum.</title>
        <authorList>
            <person name="Mitreva M."/>
        </authorList>
    </citation>
    <scope>NUCLEOTIDE SEQUENCE [LARGE SCALE GENOMIC DNA]</scope>
    <source>
        <strain evidence="9 10">OD-Hann</strain>
    </source>
</reference>
<evidence type="ECO:0000256" key="2">
    <source>
        <dbReference type="ARBA" id="ARBA00010289"/>
    </source>
</evidence>
<evidence type="ECO:0000256" key="6">
    <source>
        <dbReference type="ARBA" id="ARBA00023163"/>
    </source>
</evidence>
<comment type="similarity">
    <text evidence="2">Belongs to the Mediator complex subunit 12 family.</text>
</comment>
<gene>
    <name evidence="9" type="ORF">OESDEN_19862</name>
</gene>
<keyword evidence="10" id="KW-1185">Reference proteome</keyword>
<accession>A0A0B1S532</accession>
<evidence type="ECO:0000256" key="1">
    <source>
        <dbReference type="ARBA" id="ARBA00004123"/>
    </source>
</evidence>
<feature type="domain" description="Mediator complex subunit Med12 LCEWAV-domain" evidence="8">
    <location>
        <begin position="33"/>
        <end position="221"/>
    </location>
</feature>
<organism evidence="9 10">
    <name type="scientific">Oesophagostomum dentatum</name>
    <name type="common">Nodular worm</name>
    <dbReference type="NCBI Taxonomy" id="61180"/>
    <lineage>
        <taxon>Eukaryota</taxon>
        <taxon>Metazoa</taxon>
        <taxon>Ecdysozoa</taxon>
        <taxon>Nematoda</taxon>
        <taxon>Chromadorea</taxon>
        <taxon>Rhabditida</taxon>
        <taxon>Rhabditina</taxon>
        <taxon>Rhabditomorpha</taxon>
        <taxon>Strongyloidea</taxon>
        <taxon>Strongylidae</taxon>
        <taxon>Oesophagostomum</taxon>
    </lineage>
</organism>
<dbReference type="EMBL" id="KN600576">
    <property type="protein sequence ID" value="KHJ80463.1"/>
    <property type="molecule type" value="Genomic_DNA"/>
</dbReference>
<evidence type="ECO:0000256" key="4">
    <source>
        <dbReference type="ARBA" id="ARBA00023015"/>
    </source>
</evidence>
<keyword evidence="3" id="KW-0678">Repressor</keyword>
<dbReference type="Proteomes" id="UP000053660">
    <property type="component" value="Unassembled WGS sequence"/>
</dbReference>